<feature type="non-terminal residue" evidence="1">
    <location>
        <position position="86"/>
    </location>
</feature>
<dbReference type="EMBL" id="BART01012453">
    <property type="protein sequence ID" value="GAG81160.1"/>
    <property type="molecule type" value="Genomic_DNA"/>
</dbReference>
<name>X1AF06_9ZZZZ</name>
<protein>
    <submittedName>
        <fullName evidence="1">Uncharacterized protein</fullName>
    </submittedName>
</protein>
<proteinExistence type="predicted"/>
<dbReference type="AlphaFoldDB" id="X1AF06"/>
<reference evidence="1" key="1">
    <citation type="journal article" date="2014" name="Front. Microbiol.">
        <title>High frequency of phylogenetically diverse reductive dehalogenase-homologous genes in deep subseafloor sedimentary metagenomes.</title>
        <authorList>
            <person name="Kawai M."/>
            <person name="Futagami T."/>
            <person name="Toyoda A."/>
            <person name="Takaki Y."/>
            <person name="Nishi S."/>
            <person name="Hori S."/>
            <person name="Arai W."/>
            <person name="Tsubouchi T."/>
            <person name="Morono Y."/>
            <person name="Uchiyama I."/>
            <person name="Ito T."/>
            <person name="Fujiyama A."/>
            <person name="Inagaki F."/>
            <person name="Takami H."/>
        </authorList>
    </citation>
    <scope>NUCLEOTIDE SEQUENCE</scope>
    <source>
        <strain evidence="1">Expedition CK06-06</strain>
    </source>
</reference>
<sequence>MDLNLIKQEIESRKKEKVHIAESTGIDLPMAKDNFLHSLQESLATGVPNKATTKLKVVSDRSINMAVEGNQVINKNTTPVNEQVLQ</sequence>
<evidence type="ECO:0000313" key="1">
    <source>
        <dbReference type="EMBL" id="GAG81160.1"/>
    </source>
</evidence>
<organism evidence="1">
    <name type="scientific">marine sediment metagenome</name>
    <dbReference type="NCBI Taxonomy" id="412755"/>
    <lineage>
        <taxon>unclassified sequences</taxon>
        <taxon>metagenomes</taxon>
        <taxon>ecological metagenomes</taxon>
    </lineage>
</organism>
<accession>X1AF06</accession>
<gene>
    <name evidence="1" type="ORF">S01H4_25985</name>
</gene>
<comment type="caution">
    <text evidence="1">The sequence shown here is derived from an EMBL/GenBank/DDBJ whole genome shotgun (WGS) entry which is preliminary data.</text>
</comment>